<feature type="compositionally biased region" description="Low complexity" evidence="1">
    <location>
        <begin position="455"/>
        <end position="468"/>
    </location>
</feature>
<dbReference type="GO" id="GO:0031593">
    <property type="term" value="F:polyubiquitin modification-dependent protein binding"/>
    <property type="evidence" value="ECO:0007669"/>
    <property type="project" value="TreeGrafter"/>
</dbReference>
<dbReference type="SUPFAM" id="SSF54236">
    <property type="entry name" value="Ubiquitin-like"/>
    <property type="match status" value="1"/>
</dbReference>
<feature type="compositionally biased region" description="Polar residues" evidence="1">
    <location>
        <begin position="356"/>
        <end position="372"/>
    </location>
</feature>
<dbReference type="GO" id="GO:0071818">
    <property type="term" value="C:BAT3 complex"/>
    <property type="evidence" value="ECO:0007669"/>
    <property type="project" value="TreeGrafter"/>
</dbReference>
<feature type="compositionally biased region" description="Polar residues" evidence="1">
    <location>
        <begin position="8"/>
        <end position="20"/>
    </location>
</feature>
<dbReference type="SMART" id="SM00213">
    <property type="entry name" value="UBQ"/>
    <property type="match status" value="1"/>
</dbReference>
<dbReference type="InterPro" id="IPR000626">
    <property type="entry name" value="Ubiquitin-like_dom"/>
</dbReference>
<dbReference type="GO" id="GO:0051787">
    <property type="term" value="F:misfolded protein binding"/>
    <property type="evidence" value="ECO:0007669"/>
    <property type="project" value="TreeGrafter"/>
</dbReference>
<name>A0A2I0VA24_9ASPA</name>
<dbReference type="Pfam" id="PF00240">
    <property type="entry name" value="ubiquitin"/>
    <property type="match status" value="1"/>
</dbReference>
<keyword evidence="4" id="KW-1185">Reference proteome</keyword>
<feature type="compositionally biased region" description="Polar residues" evidence="1">
    <location>
        <begin position="501"/>
        <end position="510"/>
    </location>
</feature>
<evidence type="ECO:0000313" key="3">
    <source>
        <dbReference type="EMBL" id="PKU60259.1"/>
    </source>
</evidence>
<dbReference type="CDD" id="cd17039">
    <property type="entry name" value="Ubl_ubiquitin_like"/>
    <property type="match status" value="1"/>
</dbReference>
<feature type="region of interest" description="Disordered" evidence="1">
    <location>
        <begin position="356"/>
        <end position="377"/>
    </location>
</feature>
<reference evidence="3 4" key="1">
    <citation type="journal article" date="2016" name="Sci. Rep.">
        <title>The Dendrobium catenatum Lindl. genome sequence provides insights into polysaccharide synthase, floral development and adaptive evolution.</title>
        <authorList>
            <person name="Zhang G.Q."/>
            <person name="Xu Q."/>
            <person name="Bian C."/>
            <person name="Tsai W.C."/>
            <person name="Yeh C.M."/>
            <person name="Liu K.W."/>
            <person name="Yoshida K."/>
            <person name="Zhang L.S."/>
            <person name="Chang S.B."/>
            <person name="Chen F."/>
            <person name="Shi Y."/>
            <person name="Su Y.Y."/>
            <person name="Zhang Y.Q."/>
            <person name="Chen L.J."/>
            <person name="Yin Y."/>
            <person name="Lin M."/>
            <person name="Huang H."/>
            <person name="Deng H."/>
            <person name="Wang Z.W."/>
            <person name="Zhu S.L."/>
            <person name="Zhao X."/>
            <person name="Deng C."/>
            <person name="Niu S.C."/>
            <person name="Huang J."/>
            <person name="Wang M."/>
            <person name="Liu G.H."/>
            <person name="Yang H.J."/>
            <person name="Xiao X.J."/>
            <person name="Hsiao Y.Y."/>
            <person name="Wu W.L."/>
            <person name="Chen Y.Y."/>
            <person name="Mitsuda N."/>
            <person name="Ohme-Takagi M."/>
            <person name="Luo Y.B."/>
            <person name="Van de Peer Y."/>
            <person name="Liu Z.J."/>
        </authorList>
    </citation>
    <scope>NUCLEOTIDE SEQUENCE [LARGE SCALE GENOMIC DNA]</scope>
    <source>
        <tissue evidence="3">The whole plant</tissue>
    </source>
</reference>
<dbReference type="Gene3D" id="3.10.20.90">
    <property type="entry name" value="Phosphatidylinositol 3-kinase Catalytic Subunit, Chain A, domain 1"/>
    <property type="match status" value="1"/>
</dbReference>
<feature type="compositionally biased region" description="Polar residues" evidence="1">
    <location>
        <begin position="476"/>
        <end position="490"/>
    </location>
</feature>
<dbReference type="FunFam" id="3.10.20.90:FF:000154">
    <property type="entry name" value="Large proline-rich protein BAG6"/>
    <property type="match status" value="1"/>
</dbReference>
<feature type="compositionally biased region" description="Polar residues" evidence="1">
    <location>
        <begin position="421"/>
        <end position="448"/>
    </location>
</feature>
<dbReference type="PROSITE" id="PS50053">
    <property type="entry name" value="UBIQUITIN_2"/>
    <property type="match status" value="1"/>
</dbReference>
<dbReference type="EMBL" id="KZ503976">
    <property type="protein sequence ID" value="PKU60259.1"/>
    <property type="molecule type" value="Genomic_DNA"/>
</dbReference>
<feature type="region of interest" description="Disordered" evidence="1">
    <location>
        <begin position="1"/>
        <end position="20"/>
    </location>
</feature>
<dbReference type="STRING" id="906689.A0A2I0VA24"/>
<dbReference type="PANTHER" id="PTHR15204">
    <property type="entry name" value="LARGE PROLINE-RICH PROTEIN BAG6"/>
    <property type="match status" value="1"/>
</dbReference>
<evidence type="ECO:0000256" key="1">
    <source>
        <dbReference type="SAM" id="MobiDB-lite"/>
    </source>
</evidence>
<feature type="region of interest" description="Disordered" evidence="1">
    <location>
        <begin position="402"/>
        <end position="543"/>
    </location>
</feature>
<gene>
    <name evidence="3" type="ORF">MA16_Dca024489</name>
</gene>
<reference evidence="3 4" key="2">
    <citation type="journal article" date="2017" name="Nature">
        <title>The Apostasia genome and the evolution of orchids.</title>
        <authorList>
            <person name="Zhang G.Q."/>
            <person name="Liu K.W."/>
            <person name="Li Z."/>
            <person name="Lohaus R."/>
            <person name="Hsiao Y.Y."/>
            <person name="Niu S.C."/>
            <person name="Wang J.Y."/>
            <person name="Lin Y.C."/>
            <person name="Xu Q."/>
            <person name="Chen L.J."/>
            <person name="Yoshida K."/>
            <person name="Fujiwara S."/>
            <person name="Wang Z.W."/>
            <person name="Zhang Y.Q."/>
            <person name="Mitsuda N."/>
            <person name="Wang M."/>
            <person name="Liu G.H."/>
            <person name="Pecoraro L."/>
            <person name="Huang H.X."/>
            <person name="Xiao X.J."/>
            <person name="Lin M."/>
            <person name="Wu X.Y."/>
            <person name="Wu W.L."/>
            <person name="Chen Y.Y."/>
            <person name="Chang S.B."/>
            <person name="Sakamoto S."/>
            <person name="Ohme-Takagi M."/>
            <person name="Yagi M."/>
            <person name="Zeng S.J."/>
            <person name="Shen C.Y."/>
            <person name="Yeh C.M."/>
            <person name="Luo Y.B."/>
            <person name="Tsai W.C."/>
            <person name="Van de Peer Y."/>
            <person name="Liu Z.J."/>
        </authorList>
    </citation>
    <scope>NUCLEOTIDE SEQUENCE [LARGE SCALE GENOMIC DNA]</scope>
    <source>
        <tissue evidence="3">The whole plant</tissue>
    </source>
</reference>
<sequence>MAHESSLKDTSSIQGTGESSDSSFEIKIKTLDFQTHSFRVNKNMPILALREEVVTKIGVPLEKQRLLYKGKVLKDHQLLSELNLTDGDTMHLAERRLVPVSSTVAAETSRSSSQQGAGAESSQNSRRTRSTNSVNLGLIFQSQPASSLSFFESPWRISNEQELFPDTLTTVNDFIDRMNGEFQSCCNSLNNDQHQLLSLNNDQHEILSRGTITATLPALQTLSIVLWRAAQLLRENATTALSNLSTHLLRIENSDDQVLRGQTQFGAVQFGLAMQHLGALFLELGRASMSLRLGRRPRESSVETGGSVYISSTGPNQIMVEQFPHQSLHPFRVHRPRPVHYRQEEFVPVVSASQISGSALRTGPPSGSNTVPTLEGQATECRTQSGNDGMRLSDLDVSRQVEQQVRQKNAAKQPKYLPLNPLNSRNIEGQKTANRSQKTSNMLHQNCTENKEAATETPTQQQPQTGTGNREKKATGTKQAATGKPASTGNKGLMHRKNSLGHGNSISPKETQGARRKPRRRHGEGEKPNFSTHNELKLVEKPF</sequence>
<dbReference type="PANTHER" id="PTHR15204:SF5">
    <property type="entry name" value="LARGE PROLINE-RICH PROTEIN BAG6 ISOFORM X1"/>
    <property type="match status" value="1"/>
</dbReference>
<protein>
    <recommendedName>
        <fullName evidence="2">Ubiquitin-like domain-containing protein</fullName>
    </recommendedName>
</protein>
<feature type="region of interest" description="Disordered" evidence="1">
    <location>
        <begin position="103"/>
        <end position="130"/>
    </location>
</feature>
<feature type="domain" description="Ubiquitin-like" evidence="2">
    <location>
        <begin position="24"/>
        <end position="96"/>
    </location>
</feature>
<dbReference type="InterPro" id="IPR029071">
    <property type="entry name" value="Ubiquitin-like_domsf"/>
</dbReference>
<dbReference type="GO" id="GO:0036503">
    <property type="term" value="P:ERAD pathway"/>
    <property type="evidence" value="ECO:0007669"/>
    <property type="project" value="TreeGrafter"/>
</dbReference>
<dbReference type="Proteomes" id="UP000233837">
    <property type="component" value="Unassembled WGS sequence"/>
</dbReference>
<accession>A0A2I0VA24</accession>
<feature type="compositionally biased region" description="Low complexity" evidence="1">
    <location>
        <begin position="109"/>
        <end position="130"/>
    </location>
</feature>
<evidence type="ECO:0000313" key="4">
    <source>
        <dbReference type="Proteomes" id="UP000233837"/>
    </source>
</evidence>
<dbReference type="AlphaFoldDB" id="A0A2I0VA24"/>
<proteinExistence type="predicted"/>
<organism evidence="3 4">
    <name type="scientific">Dendrobium catenatum</name>
    <dbReference type="NCBI Taxonomy" id="906689"/>
    <lineage>
        <taxon>Eukaryota</taxon>
        <taxon>Viridiplantae</taxon>
        <taxon>Streptophyta</taxon>
        <taxon>Embryophyta</taxon>
        <taxon>Tracheophyta</taxon>
        <taxon>Spermatophyta</taxon>
        <taxon>Magnoliopsida</taxon>
        <taxon>Liliopsida</taxon>
        <taxon>Asparagales</taxon>
        <taxon>Orchidaceae</taxon>
        <taxon>Epidendroideae</taxon>
        <taxon>Malaxideae</taxon>
        <taxon>Dendrobiinae</taxon>
        <taxon>Dendrobium</taxon>
    </lineage>
</organism>
<feature type="compositionally biased region" description="Basic and acidic residues" evidence="1">
    <location>
        <begin position="534"/>
        <end position="543"/>
    </location>
</feature>
<evidence type="ECO:0000259" key="2">
    <source>
        <dbReference type="PROSITE" id="PS50053"/>
    </source>
</evidence>